<name>A0AA95J7V8_9VIRU</name>
<evidence type="ECO:0000313" key="2">
    <source>
        <dbReference type="EMBL" id="WBR14761.1"/>
    </source>
</evidence>
<evidence type="ECO:0000313" key="3">
    <source>
        <dbReference type="Proteomes" id="UP001185135"/>
    </source>
</evidence>
<sequence length="182" mass="19782">MGAHMTRGLQAYDLAADADAHLDETRSPPPDTSQEHGVGAADSISRLYRKPQVHFCCTTAAMEAIETLFARCDVPHVCLATGRPDDGPAWRVTTSPKGHRVMLDSRMLVQLSDNARASADNRDHASTEPVVSASKMMGTPKACVDSLPKDKTARPDKARRQRRRRRAARATAGDRVALPLSV</sequence>
<organism evidence="2 3">
    <name type="scientific">Pandoravirus kuranda</name>
    <dbReference type="NCBI Taxonomy" id="3019033"/>
    <lineage>
        <taxon>Viruses</taxon>
        <taxon>Pandoravirus</taxon>
    </lineage>
</organism>
<protein>
    <submittedName>
        <fullName evidence="2">Uncharacterized protein</fullName>
    </submittedName>
</protein>
<accession>A0AA95J7V8</accession>
<evidence type="ECO:0000256" key="1">
    <source>
        <dbReference type="SAM" id="MobiDB-lite"/>
    </source>
</evidence>
<dbReference type="EMBL" id="ON887157">
    <property type="protein sequence ID" value="WBR14761.1"/>
    <property type="molecule type" value="Genomic_DNA"/>
</dbReference>
<dbReference type="Proteomes" id="UP001185135">
    <property type="component" value="Segment"/>
</dbReference>
<proteinExistence type="predicted"/>
<gene>
    <name evidence="2" type="ORF">pkur_cds_587</name>
</gene>
<feature type="compositionally biased region" description="Low complexity" evidence="1">
    <location>
        <begin position="169"/>
        <end position="182"/>
    </location>
</feature>
<feature type="compositionally biased region" description="Basic and acidic residues" evidence="1">
    <location>
        <begin position="147"/>
        <end position="158"/>
    </location>
</feature>
<feature type="region of interest" description="Disordered" evidence="1">
    <location>
        <begin position="115"/>
        <end position="182"/>
    </location>
</feature>
<feature type="compositionally biased region" description="Basic residues" evidence="1">
    <location>
        <begin position="159"/>
        <end position="168"/>
    </location>
</feature>
<reference evidence="2" key="1">
    <citation type="submission" date="2022-06" db="EMBL/GenBank/DDBJ databases">
        <authorList>
            <person name="Legendre M."/>
            <person name="Claverie J.-M."/>
            <person name="Alempic J.-M."/>
            <person name="Abergel C."/>
        </authorList>
    </citation>
    <scope>NUCLEOTIDE SEQUENCE</scope>
    <source>
        <strain evidence="2">Kuranda</strain>
    </source>
</reference>